<reference evidence="1" key="1">
    <citation type="submission" date="2013-12" db="EMBL/GenBank/DDBJ databases">
        <title>A Varibaculum cambriense genome reconstructed from a premature infant gut community with otherwise low bacterial novelty that shifts toward anaerobic metabolism during the third week of life.</title>
        <authorList>
            <person name="Brown C.T."/>
            <person name="Sharon I."/>
            <person name="Thomas B.C."/>
            <person name="Castelle C.J."/>
            <person name="Morowitz M.J."/>
            <person name="Banfield J.F."/>
        </authorList>
    </citation>
    <scope>NUCLEOTIDE SEQUENCE</scope>
</reference>
<evidence type="ECO:0000313" key="1">
    <source>
        <dbReference type="EMBL" id="ETJ30048.1"/>
    </source>
</evidence>
<accession>W1XI84</accession>
<protein>
    <submittedName>
        <fullName evidence="1">Penicillin-binding protein 3</fullName>
    </submittedName>
</protein>
<feature type="non-terminal residue" evidence="1">
    <location>
        <position position="1"/>
    </location>
</feature>
<gene>
    <name evidence="1" type="ORF">Q604_UNBC15429G0001</name>
</gene>
<name>W1XI84_9ZZZZ</name>
<dbReference type="AlphaFoldDB" id="W1XI84"/>
<comment type="caution">
    <text evidence="1">The sequence shown here is derived from an EMBL/GenBank/DDBJ whole genome shotgun (WGS) entry which is preliminary data.</text>
</comment>
<dbReference type="EMBL" id="AZMM01015429">
    <property type="protein sequence ID" value="ETJ30048.1"/>
    <property type="molecule type" value="Genomic_DNA"/>
</dbReference>
<proteinExistence type="predicted"/>
<sequence length="42" mass="4546">NSTEGDNKGLVTMMIEDVKGRGGSHYVVPKVKDVIESVSLKQ</sequence>
<organism evidence="1">
    <name type="scientific">human gut metagenome</name>
    <dbReference type="NCBI Taxonomy" id="408170"/>
    <lineage>
        <taxon>unclassified sequences</taxon>
        <taxon>metagenomes</taxon>
        <taxon>organismal metagenomes</taxon>
    </lineage>
</organism>